<evidence type="ECO:0000313" key="1">
    <source>
        <dbReference type="EMBL" id="JAU00940.1"/>
    </source>
</evidence>
<sequence length="86" mass="9400">MEHSNNVSNTVKKNLGIHCLKCPSGSCEPFLHDCSVIARNAHHSTREIIEAAHILKLGEDCVSTPSIALTKRELDYLSRRGGSAVM</sequence>
<dbReference type="AlphaFoldDB" id="A0A1E1XPG4"/>
<protein>
    <submittedName>
        <fullName evidence="1">Putative tick transposon</fullName>
    </submittedName>
</protein>
<feature type="non-terminal residue" evidence="1">
    <location>
        <position position="86"/>
    </location>
</feature>
<accession>A0A1E1XPG4</accession>
<reference evidence="1" key="2">
    <citation type="journal article" date="2017" name="Front. Cell. Infect. Microbiol.">
        <title>Analysis of the Salivary Gland Transcriptome of Unfed and Partially Fed Amblyomma sculptum Ticks and Descriptive Proteome of the Saliva.</title>
        <authorList>
            <person name="Esteves E."/>
            <person name="Maruyama S.R."/>
            <person name="Kawahara R."/>
            <person name="Fujita A."/>
            <person name="Martins L.A."/>
            <person name="Righi A.A."/>
            <person name="Costa F.B."/>
            <person name="Palmisano G."/>
            <person name="Labruna M.B."/>
            <person name="Sa-Nunes A."/>
            <person name="Ribeiro J.M.C."/>
            <person name="Fogaca A.C."/>
        </authorList>
    </citation>
    <scope>NUCLEOTIDE SEQUENCE</scope>
</reference>
<proteinExistence type="evidence at transcript level"/>
<name>A0A1E1XPG4_AMBSC</name>
<dbReference type="EMBL" id="GFAA01002495">
    <property type="protein sequence ID" value="JAU00940.1"/>
    <property type="molecule type" value="mRNA"/>
</dbReference>
<organism evidence="1">
    <name type="scientific">Amblyomma sculptum</name>
    <name type="common">Tick</name>
    <dbReference type="NCBI Taxonomy" id="1581419"/>
    <lineage>
        <taxon>Eukaryota</taxon>
        <taxon>Metazoa</taxon>
        <taxon>Ecdysozoa</taxon>
        <taxon>Arthropoda</taxon>
        <taxon>Chelicerata</taxon>
        <taxon>Arachnida</taxon>
        <taxon>Acari</taxon>
        <taxon>Parasitiformes</taxon>
        <taxon>Ixodida</taxon>
        <taxon>Ixodoidea</taxon>
        <taxon>Ixodidae</taxon>
        <taxon>Amblyomminae</taxon>
        <taxon>Amblyomma</taxon>
    </lineage>
</organism>
<reference evidence="1" key="1">
    <citation type="submission" date="2016-09" db="EMBL/GenBank/DDBJ databases">
        <authorList>
            <person name="Capua I."/>
            <person name="De Benedictis P."/>
            <person name="Joannis T."/>
            <person name="Lombin L.H."/>
            <person name="Cattoli G."/>
        </authorList>
    </citation>
    <scope>NUCLEOTIDE SEQUENCE</scope>
</reference>